<dbReference type="InterPro" id="IPR007210">
    <property type="entry name" value="ABC_Gly_betaine_transp_sub-bd"/>
</dbReference>
<keyword evidence="1" id="KW-0732">Signal</keyword>
<dbReference type="Proteomes" id="UP000318065">
    <property type="component" value="Chromosome"/>
</dbReference>
<dbReference type="Gene3D" id="3.40.190.120">
    <property type="entry name" value="Osmoprotection protein (prox), domain 2"/>
    <property type="match status" value="1"/>
</dbReference>
<accession>A0A510HEQ8</accession>
<sequence length="323" mass="35722">MITARRSILRVAGLFLAALLAAALVACGNVGESGGSGPSGEGRGGAGTITVGSKNFTEQYILGNMYALALENAGFEVERRLNLGSEQIADRALQNGRIDLYPEYTGTALVAILDYGEERLARLDTPEETYRQAKELYAEREPADTMLEPAPFNNTYGIFVRREAAERYDLKTLSDLAEASPNLVFVSFSEFQNRDDGFPNMKENYPALDFKDVQIVNSIGLRYQGVLQGEGDVGIGFTTDGQLASDRLVVLEDPKNIWPFYQPAPVVRTEVLEKNPKIREVLNEVSASLDIQTMRRLNGRVDLQKEDPEDVAREYLEQEGLIN</sequence>
<name>A0A510HEQ8_9ACTN</name>
<dbReference type="Gene3D" id="3.40.190.10">
    <property type="entry name" value="Periplasmic binding protein-like II"/>
    <property type="match status" value="1"/>
</dbReference>
<dbReference type="GO" id="GO:0043190">
    <property type="term" value="C:ATP-binding cassette (ABC) transporter complex"/>
    <property type="evidence" value="ECO:0007669"/>
    <property type="project" value="InterPro"/>
</dbReference>
<evidence type="ECO:0000313" key="4">
    <source>
        <dbReference type="Proteomes" id="UP000318065"/>
    </source>
</evidence>
<dbReference type="PROSITE" id="PS51257">
    <property type="entry name" value="PROKAR_LIPOPROTEIN"/>
    <property type="match status" value="1"/>
</dbReference>
<feature type="signal peptide" evidence="1">
    <location>
        <begin position="1"/>
        <end position="28"/>
    </location>
</feature>
<dbReference type="EMBL" id="AP019791">
    <property type="protein sequence ID" value="BBL78408.1"/>
    <property type="molecule type" value="Genomic_DNA"/>
</dbReference>
<gene>
    <name evidence="3" type="ORF">RxyAA322_02620</name>
</gene>
<dbReference type="RefSeq" id="WP_143526557.1">
    <property type="nucleotide sequence ID" value="NZ_AP019791.1"/>
</dbReference>
<keyword evidence="4" id="KW-1185">Reference proteome</keyword>
<feature type="chain" id="PRO_5022216689" description="ABC-type glycine betaine transport system substrate-binding domain-containing protein" evidence="1">
    <location>
        <begin position="29"/>
        <end position="323"/>
    </location>
</feature>
<dbReference type="OrthoDB" id="9781705at2"/>
<proteinExistence type="predicted"/>
<protein>
    <recommendedName>
        <fullName evidence="2">ABC-type glycine betaine transport system substrate-binding domain-containing protein</fullName>
    </recommendedName>
</protein>
<dbReference type="SUPFAM" id="SSF53850">
    <property type="entry name" value="Periplasmic binding protein-like II"/>
    <property type="match status" value="1"/>
</dbReference>
<reference evidence="3" key="1">
    <citation type="journal article" date="2019" name="Microbiol. Resour. Announc.">
        <title>Complete Genome Sequence of Rubrobacter xylanophilus Strain AA3-22, Isolated from Arima Onsen in Japan.</title>
        <authorList>
            <person name="Tomariguchi N."/>
            <person name="Miyazaki K."/>
        </authorList>
    </citation>
    <scope>NUCLEOTIDE SEQUENCE [LARGE SCALE GENOMIC DNA]</scope>
    <source>
        <strain evidence="3">AA3-22</strain>
    </source>
</reference>
<organism evidence="3 4">
    <name type="scientific">Rubrobacter xylanophilus</name>
    <dbReference type="NCBI Taxonomy" id="49319"/>
    <lineage>
        <taxon>Bacteria</taxon>
        <taxon>Bacillati</taxon>
        <taxon>Actinomycetota</taxon>
        <taxon>Rubrobacteria</taxon>
        <taxon>Rubrobacterales</taxon>
        <taxon>Rubrobacteraceae</taxon>
        <taxon>Rubrobacter</taxon>
    </lineage>
</organism>
<evidence type="ECO:0000259" key="2">
    <source>
        <dbReference type="Pfam" id="PF04069"/>
    </source>
</evidence>
<dbReference type="Pfam" id="PF04069">
    <property type="entry name" value="OpuAC"/>
    <property type="match status" value="1"/>
</dbReference>
<evidence type="ECO:0000313" key="3">
    <source>
        <dbReference type="EMBL" id="BBL78408.1"/>
    </source>
</evidence>
<feature type="domain" description="ABC-type glycine betaine transport system substrate-binding" evidence="2">
    <location>
        <begin position="48"/>
        <end position="318"/>
    </location>
</feature>
<dbReference type="AlphaFoldDB" id="A0A510HEQ8"/>
<evidence type="ECO:0000256" key="1">
    <source>
        <dbReference type="SAM" id="SignalP"/>
    </source>
</evidence>
<dbReference type="GO" id="GO:0022857">
    <property type="term" value="F:transmembrane transporter activity"/>
    <property type="evidence" value="ECO:0007669"/>
    <property type="project" value="InterPro"/>
</dbReference>